<dbReference type="Proteomes" id="UP000461948">
    <property type="component" value="Unassembled WGS sequence"/>
</dbReference>
<dbReference type="GO" id="GO:0009035">
    <property type="term" value="F:type I site-specific deoxyribonuclease activity"/>
    <property type="evidence" value="ECO:0007669"/>
    <property type="project" value="UniProtKB-EC"/>
</dbReference>
<reference evidence="2 3" key="1">
    <citation type="submission" date="2019-11" db="EMBL/GenBank/DDBJ databases">
        <title>Draft Genome Sequence of Plant Growth-Promoting Rhizosphere-Associated Bacteria.</title>
        <authorList>
            <person name="Vasilyev I.Y."/>
            <person name="Radchenko V."/>
            <person name="Ilnitskaya E.V."/>
        </authorList>
    </citation>
    <scope>NUCLEOTIDE SEQUENCE [LARGE SCALE GENOMIC DNA]</scope>
    <source>
        <strain evidence="2 3">VRA_MhP_f</strain>
    </source>
</reference>
<dbReference type="InterPro" id="IPR007409">
    <property type="entry name" value="Restrct_endonuc_type1_HsdR_N"/>
</dbReference>
<feature type="non-terminal residue" evidence="2">
    <location>
        <position position="88"/>
    </location>
</feature>
<accession>A0A7X2MUC5</accession>
<evidence type="ECO:0000313" key="2">
    <source>
        <dbReference type="EMBL" id="MSE19510.1"/>
    </source>
</evidence>
<proteinExistence type="predicted"/>
<dbReference type="GO" id="GO:0009307">
    <property type="term" value="P:DNA restriction-modification system"/>
    <property type="evidence" value="ECO:0007669"/>
    <property type="project" value="UniProtKB-KW"/>
</dbReference>
<name>A0A7X2MUC5_ENTAG</name>
<feature type="domain" description="Restriction endonuclease type I HsdR N-terminal" evidence="1">
    <location>
        <begin position="22"/>
        <end position="82"/>
    </location>
</feature>
<evidence type="ECO:0000313" key="3">
    <source>
        <dbReference type="Proteomes" id="UP000461948"/>
    </source>
</evidence>
<dbReference type="EMBL" id="WKLC01002857">
    <property type="protein sequence ID" value="MSE19510.1"/>
    <property type="molecule type" value="Genomic_DNA"/>
</dbReference>
<dbReference type="Pfam" id="PF04313">
    <property type="entry name" value="HSDR_N"/>
    <property type="match status" value="1"/>
</dbReference>
<dbReference type="GO" id="GO:0003677">
    <property type="term" value="F:DNA binding"/>
    <property type="evidence" value="ECO:0007669"/>
    <property type="project" value="UniProtKB-KW"/>
</dbReference>
<feature type="non-terminal residue" evidence="2">
    <location>
        <position position="1"/>
    </location>
</feature>
<dbReference type="Gene3D" id="3.90.1570.50">
    <property type="match status" value="1"/>
</dbReference>
<sequence length="88" mass="9762">ISDLKTPYDAGQFLYGLNGVSQIEIDLDDGRHVFLTVFDQKQIGAGNTVYQVVNQIERPALLTGKQNRRFDTTLLINGLPIISNVVSK</sequence>
<protein>
    <recommendedName>
        <fullName evidence="1">Restriction endonuclease type I HsdR N-terminal domain-containing protein</fullName>
    </recommendedName>
</protein>
<dbReference type="GO" id="GO:0005524">
    <property type="term" value="F:ATP binding"/>
    <property type="evidence" value="ECO:0007669"/>
    <property type="project" value="UniProtKB-KW"/>
</dbReference>
<dbReference type="AlphaFoldDB" id="A0A7X2MUC5"/>
<comment type="caution">
    <text evidence="2">The sequence shown here is derived from an EMBL/GenBank/DDBJ whole genome shotgun (WGS) entry which is preliminary data.</text>
</comment>
<gene>
    <name evidence="2" type="ORF">GKC49_31735</name>
</gene>
<organism evidence="2 3">
    <name type="scientific">Enterobacter agglomerans</name>
    <name type="common">Erwinia herbicola</name>
    <name type="synonym">Pantoea agglomerans</name>
    <dbReference type="NCBI Taxonomy" id="549"/>
    <lineage>
        <taxon>Bacteria</taxon>
        <taxon>Pseudomonadati</taxon>
        <taxon>Pseudomonadota</taxon>
        <taxon>Gammaproteobacteria</taxon>
        <taxon>Enterobacterales</taxon>
        <taxon>Erwiniaceae</taxon>
        <taxon>Pantoea</taxon>
        <taxon>Pantoea agglomerans group</taxon>
    </lineage>
</organism>
<evidence type="ECO:0000259" key="1">
    <source>
        <dbReference type="Pfam" id="PF04313"/>
    </source>
</evidence>